<evidence type="ECO:0000313" key="3">
    <source>
        <dbReference type="WBParaSite" id="Hba_12573"/>
    </source>
</evidence>
<proteinExistence type="predicted"/>
<dbReference type="AlphaFoldDB" id="A0A1I7X4V1"/>
<feature type="compositionally biased region" description="Polar residues" evidence="1">
    <location>
        <begin position="74"/>
        <end position="86"/>
    </location>
</feature>
<dbReference type="WBParaSite" id="Hba_12573">
    <property type="protein sequence ID" value="Hba_12573"/>
    <property type="gene ID" value="Hba_12573"/>
</dbReference>
<evidence type="ECO:0000256" key="1">
    <source>
        <dbReference type="SAM" id="MobiDB-lite"/>
    </source>
</evidence>
<feature type="compositionally biased region" description="Basic and acidic residues" evidence="1">
    <location>
        <begin position="36"/>
        <end position="61"/>
    </location>
</feature>
<dbReference type="Proteomes" id="UP000095283">
    <property type="component" value="Unplaced"/>
</dbReference>
<sequence length="225" mass="24598">MSSNSGNQTFSVNSPARGAIVTRKKTTGLSTTLAMGREKTSSAPYRLRDTSKLPSRYRDDDLLVPATRVKSPVKTRSPSKNSTPSGSPARRAIGRTPGISSISTPKTATGSIDDEAQNIQTILDNSLKTDYFLFRPISVLWLFLVQVINLHCIKGDLLVPRIIDDSFGNTPESSQSSLVENDYPTSEAARSIILRKIARKRKVNSRLADGLYANFFIPALTSSYS</sequence>
<feature type="region of interest" description="Disordered" evidence="1">
    <location>
        <begin position="1"/>
        <end position="111"/>
    </location>
</feature>
<organism evidence="2 3">
    <name type="scientific">Heterorhabditis bacteriophora</name>
    <name type="common">Entomopathogenic nematode worm</name>
    <dbReference type="NCBI Taxonomy" id="37862"/>
    <lineage>
        <taxon>Eukaryota</taxon>
        <taxon>Metazoa</taxon>
        <taxon>Ecdysozoa</taxon>
        <taxon>Nematoda</taxon>
        <taxon>Chromadorea</taxon>
        <taxon>Rhabditida</taxon>
        <taxon>Rhabditina</taxon>
        <taxon>Rhabditomorpha</taxon>
        <taxon>Strongyloidea</taxon>
        <taxon>Heterorhabditidae</taxon>
        <taxon>Heterorhabditis</taxon>
    </lineage>
</organism>
<keyword evidence="2" id="KW-1185">Reference proteome</keyword>
<feature type="compositionally biased region" description="Polar residues" evidence="1">
    <location>
        <begin position="98"/>
        <end position="110"/>
    </location>
</feature>
<reference evidence="3" key="1">
    <citation type="submission" date="2016-11" db="UniProtKB">
        <authorList>
            <consortium name="WormBaseParasite"/>
        </authorList>
    </citation>
    <scope>IDENTIFICATION</scope>
</reference>
<name>A0A1I7X4V1_HETBA</name>
<protein>
    <submittedName>
        <fullName evidence="3">Uncharacterized protein</fullName>
    </submittedName>
</protein>
<evidence type="ECO:0000313" key="2">
    <source>
        <dbReference type="Proteomes" id="UP000095283"/>
    </source>
</evidence>
<accession>A0A1I7X4V1</accession>
<feature type="compositionally biased region" description="Polar residues" evidence="1">
    <location>
        <begin position="1"/>
        <end position="14"/>
    </location>
</feature>